<dbReference type="GO" id="GO:0006538">
    <property type="term" value="P:L-glutamate catabolic process"/>
    <property type="evidence" value="ECO:0007669"/>
    <property type="project" value="TreeGrafter"/>
</dbReference>
<dbReference type="Gene3D" id="4.10.280.50">
    <property type="match status" value="1"/>
</dbReference>
<evidence type="ECO:0000256" key="4">
    <source>
        <dbReference type="ARBA" id="ARBA00022898"/>
    </source>
</evidence>
<dbReference type="InterPro" id="IPR010107">
    <property type="entry name" value="Glutamate_decarboxylase"/>
</dbReference>
<comment type="catalytic activity">
    <reaction evidence="6 9">
        <text>L-glutamate + H(+) = 4-aminobutanoate + CO2</text>
        <dbReference type="Rhea" id="RHEA:17785"/>
        <dbReference type="ChEBI" id="CHEBI:15378"/>
        <dbReference type="ChEBI" id="CHEBI:16526"/>
        <dbReference type="ChEBI" id="CHEBI:29985"/>
        <dbReference type="ChEBI" id="CHEBI:59888"/>
        <dbReference type="EC" id="4.1.1.15"/>
    </reaction>
</comment>
<evidence type="ECO:0000256" key="1">
    <source>
        <dbReference type="ARBA" id="ARBA00001933"/>
    </source>
</evidence>
<evidence type="ECO:0000313" key="12">
    <source>
        <dbReference type="Proteomes" id="UP000044841"/>
    </source>
</evidence>
<protein>
    <recommendedName>
        <fullName evidence="3 9">Glutamate decarboxylase</fullName>
        <ecNumber evidence="3 9">4.1.1.15</ecNumber>
    </recommendedName>
</protein>
<evidence type="ECO:0000256" key="3">
    <source>
        <dbReference type="ARBA" id="ARBA00012421"/>
    </source>
</evidence>
<dbReference type="EC" id="4.1.1.15" evidence="3 9"/>
<reference evidence="11 12" key="1">
    <citation type="submission" date="2015-07" db="EMBL/GenBank/DDBJ databases">
        <authorList>
            <person name="Noorani M."/>
        </authorList>
    </citation>
    <scope>NUCLEOTIDE SEQUENCE [LARGE SCALE GENOMIC DNA]</scope>
    <source>
        <strain evidence="11">BBA 69670</strain>
    </source>
</reference>
<gene>
    <name evidence="11" type="primary">GAD1</name>
    <name evidence="11" type="ORF">RSOLAG22IIIB_05350</name>
</gene>
<dbReference type="FunFam" id="3.90.1150.160:FF:000005">
    <property type="entry name" value="Glutamate decarboxylase"/>
    <property type="match status" value="1"/>
</dbReference>
<comment type="similarity">
    <text evidence="2 8">Belongs to the group II decarboxylase family.</text>
</comment>
<evidence type="ECO:0000256" key="8">
    <source>
        <dbReference type="RuleBase" id="RU000382"/>
    </source>
</evidence>
<dbReference type="GO" id="GO:0005829">
    <property type="term" value="C:cytosol"/>
    <property type="evidence" value="ECO:0007669"/>
    <property type="project" value="TreeGrafter"/>
</dbReference>
<name>A0A0K6G6N5_9AGAM</name>
<dbReference type="Proteomes" id="UP000044841">
    <property type="component" value="Unassembled WGS sequence"/>
</dbReference>
<dbReference type="Pfam" id="PF00282">
    <property type="entry name" value="Pyridoxal_deC"/>
    <property type="match status" value="1"/>
</dbReference>
<dbReference type="InterPro" id="IPR015424">
    <property type="entry name" value="PyrdxlP-dep_Trfase"/>
</dbReference>
<dbReference type="FunFam" id="4.10.280.50:FF:000001">
    <property type="entry name" value="Glutamate decarboxylase"/>
    <property type="match status" value="1"/>
</dbReference>
<dbReference type="SUPFAM" id="SSF53383">
    <property type="entry name" value="PLP-dependent transferases"/>
    <property type="match status" value="1"/>
</dbReference>
<evidence type="ECO:0000256" key="5">
    <source>
        <dbReference type="ARBA" id="ARBA00023239"/>
    </source>
</evidence>
<feature type="region of interest" description="Disordered" evidence="10">
    <location>
        <begin position="524"/>
        <end position="554"/>
    </location>
</feature>
<keyword evidence="9" id="KW-0210">Decarboxylase</keyword>
<keyword evidence="5 8" id="KW-0456">Lyase</keyword>
<comment type="cofactor">
    <cofactor evidence="1 7 8">
        <name>pyridoxal 5'-phosphate</name>
        <dbReference type="ChEBI" id="CHEBI:597326"/>
    </cofactor>
</comment>
<dbReference type="InterPro" id="IPR002129">
    <property type="entry name" value="PyrdxlP-dep_de-COase"/>
</dbReference>
<dbReference type="InterPro" id="IPR015421">
    <property type="entry name" value="PyrdxlP-dep_Trfase_major"/>
</dbReference>
<dbReference type="EMBL" id="CYGV01001401">
    <property type="protein sequence ID" value="CUA74004.1"/>
    <property type="molecule type" value="Genomic_DNA"/>
</dbReference>
<dbReference type="PANTHER" id="PTHR43321">
    <property type="entry name" value="GLUTAMATE DECARBOXYLASE"/>
    <property type="match status" value="1"/>
</dbReference>
<sequence>MSLSRHLDVDTIIAQAVDHPHKKHVHHSRSDRQHREIHDGAYSSRFATEQLPKFSTPSVGVSAHAAYQLVHDELDLDGTPSLNLASFVHTWMPEEGKKLIMENFAKNFAKNFADQDEYPATMSVHTRCVSMLSNLWKAPKGGKAIGTATGGSSEAIMLGGLALKKRWQAARKAAGKSIHEPGPNIVFGANAQVALEKFARYFDVECRLVPVDESTNHVMSPERAMQYIDENTIGVMVILGSTYTGAFEDVEGLARLLDEYETKTGHNVPIHVDAASGGFIAPFAYPKYKWAFDIPRVVSINTSGHKFGLVYAGLGWIIWRSEEMLPKELVFELHYLGSVEYSYTLNFSRSAAPIIGQFFNFLNLGFDGYRRIAQSDLRNARLLSRALERSGYYVCLSNIHRPFGTTKGIAETLTDAIKGLDEDDAEYYERGLPVVSFRFSDKFREEYPNVKQVWIQNLLRAKQWIVPNYALPPNEESVEILRIVVRESMSADLVEKVVVDILQITESLMNGSTEGAMMAAVTGPAVTPKEKASHSQLDDSHPDQQSTTTYAKTC</sequence>
<feature type="modified residue" description="N6-(pyridoxal phosphate)lysine" evidence="7">
    <location>
        <position position="306"/>
    </location>
</feature>
<dbReference type="NCBIfam" id="TIGR01788">
    <property type="entry name" value="Glu-decarb-GAD"/>
    <property type="match status" value="1"/>
</dbReference>
<feature type="compositionally biased region" description="Polar residues" evidence="10">
    <location>
        <begin position="543"/>
        <end position="554"/>
    </location>
</feature>
<evidence type="ECO:0000256" key="6">
    <source>
        <dbReference type="ARBA" id="ARBA00048868"/>
    </source>
</evidence>
<evidence type="ECO:0000256" key="10">
    <source>
        <dbReference type="SAM" id="MobiDB-lite"/>
    </source>
</evidence>
<dbReference type="PANTHER" id="PTHR43321:SF3">
    <property type="entry name" value="GLUTAMATE DECARBOXYLASE"/>
    <property type="match status" value="1"/>
</dbReference>
<dbReference type="GO" id="GO:0030170">
    <property type="term" value="F:pyridoxal phosphate binding"/>
    <property type="evidence" value="ECO:0007669"/>
    <property type="project" value="InterPro"/>
</dbReference>
<dbReference type="AlphaFoldDB" id="A0A0K6G6N5"/>
<dbReference type="Gene3D" id="3.90.1150.160">
    <property type="match status" value="1"/>
</dbReference>
<keyword evidence="12" id="KW-1185">Reference proteome</keyword>
<evidence type="ECO:0000256" key="7">
    <source>
        <dbReference type="PIRSR" id="PIRSR602129-50"/>
    </source>
</evidence>
<dbReference type="FunFam" id="3.40.640.10:FF:000017">
    <property type="entry name" value="Glutamate decarboxylase"/>
    <property type="match status" value="1"/>
</dbReference>
<evidence type="ECO:0000313" key="11">
    <source>
        <dbReference type="EMBL" id="CUA74004.1"/>
    </source>
</evidence>
<proteinExistence type="inferred from homology"/>
<feature type="compositionally biased region" description="Basic and acidic residues" evidence="10">
    <location>
        <begin position="528"/>
        <end position="542"/>
    </location>
</feature>
<dbReference type="GO" id="GO:0004351">
    <property type="term" value="F:glutamate decarboxylase activity"/>
    <property type="evidence" value="ECO:0007669"/>
    <property type="project" value="UniProtKB-EC"/>
</dbReference>
<evidence type="ECO:0000256" key="9">
    <source>
        <dbReference type="RuleBase" id="RU361171"/>
    </source>
</evidence>
<organism evidence="11 12">
    <name type="scientific">Rhizoctonia solani</name>
    <dbReference type="NCBI Taxonomy" id="456999"/>
    <lineage>
        <taxon>Eukaryota</taxon>
        <taxon>Fungi</taxon>
        <taxon>Dikarya</taxon>
        <taxon>Basidiomycota</taxon>
        <taxon>Agaricomycotina</taxon>
        <taxon>Agaricomycetes</taxon>
        <taxon>Cantharellales</taxon>
        <taxon>Ceratobasidiaceae</taxon>
        <taxon>Rhizoctonia</taxon>
    </lineage>
</organism>
<dbReference type="Gene3D" id="3.40.640.10">
    <property type="entry name" value="Type I PLP-dependent aspartate aminotransferase-like (Major domain)"/>
    <property type="match status" value="1"/>
</dbReference>
<keyword evidence="4 7" id="KW-0663">Pyridoxal phosphate</keyword>
<evidence type="ECO:0000256" key="2">
    <source>
        <dbReference type="ARBA" id="ARBA00009533"/>
    </source>
</evidence>
<accession>A0A0K6G6N5</accession>